<reference evidence="4" key="1">
    <citation type="journal article" date="2019" name="Int. J. Syst. Evol. Microbiol.">
        <title>The Global Catalogue of Microorganisms (GCM) 10K type strain sequencing project: providing services to taxonomists for standard genome sequencing and annotation.</title>
        <authorList>
            <consortium name="The Broad Institute Genomics Platform"/>
            <consortium name="The Broad Institute Genome Sequencing Center for Infectious Disease"/>
            <person name="Wu L."/>
            <person name="Ma J."/>
        </authorList>
    </citation>
    <scope>NUCLEOTIDE SEQUENCE [LARGE SCALE GENOMIC DNA]</scope>
    <source>
        <strain evidence="4">JCM 13244</strain>
    </source>
</reference>
<evidence type="ECO:0000259" key="2">
    <source>
        <dbReference type="Pfam" id="PF01526"/>
    </source>
</evidence>
<feature type="domain" description="Tn3 transposase DDE" evidence="2">
    <location>
        <begin position="8"/>
        <end position="68"/>
    </location>
</feature>
<keyword evidence="4" id="KW-1185">Reference proteome</keyword>
<gene>
    <name evidence="3" type="ORF">GCM10009680_50520</name>
</gene>
<dbReference type="Proteomes" id="UP001499947">
    <property type="component" value="Unassembled WGS sequence"/>
</dbReference>
<name>A0ABP4UDY9_9ACTN</name>
<feature type="region of interest" description="Disordered" evidence="1">
    <location>
        <begin position="56"/>
        <end position="77"/>
    </location>
</feature>
<accession>A0ABP4UDY9</accession>
<dbReference type="Pfam" id="PF01526">
    <property type="entry name" value="DDE_Tnp_Tn3"/>
    <property type="match status" value="1"/>
</dbReference>
<sequence>MTGKHCESEATLRRVRHLFVNRANTCAALRKLVNATFAVRDEMWWGIGTACASDSRKSGAWSSNLMTEGTSATGAPG</sequence>
<evidence type="ECO:0000256" key="1">
    <source>
        <dbReference type="SAM" id="MobiDB-lite"/>
    </source>
</evidence>
<evidence type="ECO:0000313" key="4">
    <source>
        <dbReference type="Proteomes" id="UP001499947"/>
    </source>
</evidence>
<organism evidence="3 4">
    <name type="scientific">Streptomyces yatensis</name>
    <dbReference type="NCBI Taxonomy" id="155177"/>
    <lineage>
        <taxon>Bacteria</taxon>
        <taxon>Bacillati</taxon>
        <taxon>Actinomycetota</taxon>
        <taxon>Actinomycetes</taxon>
        <taxon>Kitasatosporales</taxon>
        <taxon>Streptomycetaceae</taxon>
        <taxon>Streptomyces</taxon>
        <taxon>Streptomyces violaceusniger group</taxon>
    </lineage>
</organism>
<comment type="caution">
    <text evidence="3">The sequence shown here is derived from an EMBL/GenBank/DDBJ whole genome shotgun (WGS) entry which is preliminary data.</text>
</comment>
<dbReference type="InterPro" id="IPR002513">
    <property type="entry name" value="Tn3_Tnp_DDE_dom"/>
</dbReference>
<protein>
    <recommendedName>
        <fullName evidence="2">Tn3 transposase DDE domain-containing protein</fullName>
    </recommendedName>
</protein>
<dbReference type="EMBL" id="BAAALR010000057">
    <property type="protein sequence ID" value="GAA1703454.1"/>
    <property type="molecule type" value="Genomic_DNA"/>
</dbReference>
<feature type="compositionally biased region" description="Polar residues" evidence="1">
    <location>
        <begin position="60"/>
        <end position="77"/>
    </location>
</feature>
<proteinExistence type="predicted"/>
<evidence type="ECO:0000313" key="3">
    <source>
        <dbReference type="EMBL" id="GAA1703454.1"/>
    </source>
</evidence>